<gene>
    <name evidence="1" type="ORF">IWZ03DRAFT_367364</name>
</gene>
<evidence type="ECO:0000313" key="2">
    <source>
        <dbReference type="Proteomes" id="UP001363622"/>
    </source>
</evidence>
<evidence type="ECO:0008006" key="3">
    <source>
        <dbReference type="Google" id="ProtNLM"/>
    </source>
</evidence>
<dbReference type="Proteomes" id="UP001363622">
    <property type="component" value="Unassembled WGS sequence"/>
</dbReference>
<protein>
    <recommendedName>
        <fullName evidence="3">Secreted protein</fullName>
    </recommendedName>
</protein>
<accession>A0ABR1L4P4</accession>
<sequence length="78" mass="9353">MRCRHHRHRRRRRRAVSVVVSFFRFPVLFGMRGVRDVISYIHTNKHTYTCVVGALFADGLRRWCSSLVPYRTVPPPWQ</sequence>
<reference evidence="1 2" key="1">
    <citation type="submission" date="2024-04" db="EMBL/GenBank/DDBJ databases">
        <title>Phyllosticta paracitricarpa is synonymous to the EU quarantine fungus P. citricarpa based on phylogenomic analyses.</title>
        <authorList>
            <consortium name="Lawrence Berkeley National Laboratory"/>
            <person name="Van Ingen-Buijs V.A."/>
            <person name="Van Westerhoven A.C."/>
            <person name="Haridas S."/>
            <person name="Skiadas P."/>
            <person name="Martin F."/>
            <person name="Groenewald J.Z."/>
            <person name="Crous P.W."/>
            <person name="Seidl M.F."/>
        </authorList>
    </citation>
    <scope>NUCLEOTIDE SEQUENCE [LARGE SCALE GENOMIC DNA]</scope>
    <source>
        <strain evidence="1 2">CBS 123371</strain>
    </source>
</reference>
<organism evidence="1 2">
    <name type="scientific">Phyllosticta citriasiana</name>
    <dbReference type="NCBI Taxonomy" id="595635"/>
    <lineage>
        <taxon>Eukaryota</taxon>
        <taxon>Fungi</taxon>
        <taxon>Dikarya</taxon>
        <taxon>Ascomycota</taxon>
        <taxon>Pezizomycotina</taxon>
        <taxon>Dothideomycetes</taxon>
        <taxon>Dothideomycetes incertae sedis</taxon>
        <taxon>Botryosphaeriales</taxon>
        <taxon>Phyllostictaceae</taxon>
        <taxon>Phyllosticta</taxon>
    </lineage>
</organism>
<proteinExistence type="predicted"/>
<dbReference type="EMBL" id="JBBPHU010000001">
    <property type="protein sequence ID" value="KAK7524518.1"/>
    <property type="molecule type" value="Genomic_DNA"/>
</dbReference>
<name>A0ABR1L4P4_9PEZI</name>
<evidence type="ECO:0000313" key="1">
    <source>
        <dbReference type="EMBL" id="KAK7524518.1"/>
    </source>
</evidence>
<keyword evidence="2" id="KW-1185">Reference proteome</keyword>
<comment type="caution">
    <text evidence="1">The sequence shown here is derived from an EMBL/GenBank/DDBJ whole genome shotgun (WGS) entry which is preliminary data.</text>
</comment>